<reference evidence="2 3" key="1">
    <citation type="submission" date="2020-07" db="EMBL/GenBank/DDBJ databases">
        <title>Luteimonas sp. SJ-92.</title>
        <authorList>
            <person name="Huang X.-X."/>
            <person name="Xu L."/>
            <person name="Sun J.-Q."/>
        </authorList>
    </citation>
    <scope>NUCLEOTIDE SEQUENCE [LARGE SCALE GENOMIC DNA]</scope>
    <source>
        <strain evidence="2 3">SJ-92</strain>
    </source>
</reference>
<proteinExistence type="predicted"/>
<dbReference type="AlphaFoldDB" id="A0A853JG14"/>
<dbReference type="InterPro" id="IPR050659">
    <property type="entry name" value="Peptidase_M24B"/>
</dbReference>
<evidence type="ECO:0000313" key="3">
    <source>
        <dbReference type="Proteomes" id="UP000578091"/>
    </source>
</evidence>
<dbReference type="CDD" id="cd01066">
    <property type="entry name" value="APP_MetAP"/>
    <property type="match status" value="1"/>
</dbReference>
<dbReference type="Gene3D" id="3.90.230.10">
    <property type="entry name" value="Creatinase/methionine aminopeptidase superfamily"/>
    <property type="match status" value="1"/>
</dbReference>
<dbReference type="SUPFAM" id="SSF55920">
    <property type="entry name" value="Creatinase/aminopeptidase"/>
    <property type="match status" value="1"/>
</dbReference>
<dbReference type="PANTHER" id="PTHR46112">
    <property type="entry name" value="AMINOPEPTIDASE"/>
    <property type="match status" value="1"/>
</dbReference>
<sequence>MHAHQAAQVIAKNVLAELASTITPGDTEASIVQRATQMMARRGANDTWYYNCPALVLLGSRSCLSVSGREYQPSSEVVGQLNLVTVDLSPSIDGVWGDCARSFVVENGRCTASPSLLEFQEGIAFEQELHARMLAAVKPGMRFMELFEFANAMISAEGFENLDFLGNVGHSIESAREHRRYIEKGNDARLGEVGLFTFEPHIRKTGGAWGFKHENIYYFDPDGQAVEL</sequence>
<dbReference type="EMBL" id="JACCKA010000085">
    <property type="protein sequence ID" value="NZA27694.1"/>
    <property type="molecule type" value="Genomic_DNA"/>
</dbReference>
<protein>
    <submittedName>
        <fullName evidence="2">Aminopeptidase P family protein</fullName>
    </submittedName>
</protein>
<keyword evidence="3" id="KW-1185">Reference proteome</keyword>
<dbReference type="Pfam" id="PF00557">
    <property type="entry name" value="Peptidase_M24"/>
    <property type="match status" value="1"/>
</dbReference>
<keyword evidence="2" id="KW-0031">Aminopeptidase</keyword>
<dbReference type="Proteomes" id="UP000578091">
    <property type="component" value="Unassembled WGS sequence"/>
</dbReference>
<keyword evidence="2" id="KW-0378">Hydrolase</keyword>
<dbReference type="InterPro" id="IPR036005">
    <property type="entry name" value="Creatinase/aminopeptidase-like"/>
</dbReference>
<keyword evidence="2" id="KW-0645">Protease</keyword>
<dbReference type="GO" id="GO:0004177">
    <property type="term" value="F:aminopeptidase activity"/>
    <property type="evidence" value="ECO:0007669"/>
    <property type="project" value="UniProtKB-KW"/>
</dbReference>
<evidence type="ECO:0000259" key="1">
    <source>
        <dbReference type="Pfam" id="PF00557"/>
    </source>
</evidence>
<dbReference type="InterPro" id="IPR000994">
    <property type="entry name" value="Pept_M24"/>
</dbReference>
<evidence type="ECO:0000313" key="2">
    <source>
        <dbReference type="EMBL" id="NZA27694.1"/>
    </source>
</evidence>
<organism evidence="2 3">
    <name type="scientific">Luteimonas salinisoli</name>
    <dbReference type="NCBI Taxonomy" id="2752307"/>
    <lineage>
        <taxon>Bacteria</taxon>
        <taxon>Pseudomonadati</taxon>
        <taxon>Pseudomonadota</taxon>
        <taxon>Gammaproteobacteria</taxon>
        <taxon>Lysobacterales</taxon>
        <taxon>Lysobacteraceae</taxon>
        <taxon>Luteimonas</taxon>
    </lineage>
</organism>
<dbReference type="PANTHER" id="PTHR46112:SF2">
    <property type="entry name" value="XAA-PRO AMINOPEPTIDASE P-RELATED"/>
    <property type="match status" value="1"/>
</dbReference>
<gene>
    <name evidence="2" type="ORF">H0E84_15035</name>
</gene>
<accession>A0A853JG14</accession>
<name>A0A853JG14_9GAMM</name>
<feature type="domain" description="Peptidase M24" evidence="1">
    <location>
        <begin position="4"/>
        <end position="217"/>
    </location>
</feature>
<comment type="caution">
    <text evidence="2">The sequence shown here is derived from an EMBL/GenBank/DDBJ whole genome shotgun (WGS) entry which is preliminary data.</text>
</comment>